<dbReference type="AlphaFoldDB" id="A0A1I7T0B9"/>
<evidence type="ECO:0000313" key="1">
    <source>
        <dbReference type="Proteomes" id="UP000095282"/>
    </source>
</evidence>
<name>A0A1I7T0B9_9PELO</name>
<organism evidence="1 2">
    <name type="scientific">Caenorhabditis tropicalis</name>
    <dbReference type="NCBI Taxonomy" id="1561998"/>
    <lineage>
        <taxon>Eukaryota</taxon>
        <taxon>Metazoa</taxon>
        <taxon>Ecdysozoa</taxon>
        <taxon>Nematoda</taxon>
        <taxon>Chromadorea</taxon>
        <taxon>Rhabditida</taxon>
        <taxon>Rhabditina</taxon>
        <taxon>Rhabditomorpha</taxon>
        <taxon>Rhabditoidea</taxon>
        <taxon>Rhabditidae</taxon>
        <taxon>Peloderinae</taxon>
        <taxon>Caenorhabditis</taxon>
    </lineage>
</organism>
<proteinExistence type="predicted"/>
<evidence type="ECO:0000313" key="2">
    <source>
        <dbReference type="WBParaSite" id="Csp11.Scaffold441.g1192.t1"/>
    </source>
</evidence>
<protein>
    <submittedName>
        <fullName evidence="2">F-box domain-containing protein</fullName>
    </submittedName>
</protein>
<sequence>MPFRLLYLPYLALEEVIKSMNHVEICLLSTASKPILHFVYSLALKLPYTIGITLDKTKIPSKYNLKLSISELNAVIKSIDKKSMEEYLSVIVNIYRNPKISIDVNTRVPNAFVLETIQFLKEIGARIGNVSYVVPKTSSDIDELTDGLARLMKKT</sequence>
<reference evidence="2" key="1">
    <citation type="submission" date="2016-11" db="UniProtKB">
        <authorList>
            <consortium name="WormBaseParasite"/>
        </authorList>
    </citation>
    <scope>IDENTIFICATION</scope>
</reference>
<dbReference type="Proteomes" id="UP000095282">
    <property type="component" value="Unplaced"/>
</dbReference>
<dbReference type="WBParaSite" id="Csp11.Scaffold441.g1192.t1">
    <property type="protein sequence ID" value="Csp11.Scaffold441.g1192.t1"/>
    <property type="gene ID" value="Csp11.Scaffold441.g1192"/>
</dbReference>
<keyword evidence="1" id="KW-1185">Reference proteome</keyword>
<accession>A0A1I7T0B9</accession>